<evidence type="ECO:0000256" key="9">
    <source>
        <dbReference type="ARBA" id="ARBA00022734"/>
    </source>
</evidence>
<keyword evidence="9" id="KW-0430">Lectin</keyword>
<evidence type="ECO:0000256" key="15">
    <source>
        <dbReference type="ARBA" id="ARBA00023157"/>
    </source>
</evidence>
<evidence type="ECO:0000256" key="26">
    <source>
        <dbReference type="SAM" id="SignalP"/>
    </source>
</evidence>
<dbReference type="InterPro" id="IPR000742">
    <property type="entry name" value="EGF"/>
</dbReference>
<dbReference type="PROSITE" id="PS00615">
    <property type="entry name" value="C_TYPE_LECTIN_1"/>
    <property type="match status" value="1"/>
</dbReference>
<keyword evidence="5 24" id="KW-0768">Sushi</keyword>
<evidence type="ECO:0000256" key="22">
    <source>
        <dbReference type="ARBA" id="ARBA00045695"/>
    </source>
</evidence>
<evidence type="ECO:0000256" key="19">
    <source>
        <dbReference type="ARBA" id="ARBA00041401"/>
    </source>
</evidence>
<keyword evidence="4 23" id="KW-0245">EGF-like domain</keyword>
<dbReference type="Pfam" id="PF00084">
    <property type="entry name" value="Sushi"/>
    <property type="match status" value="6"/>
</dbReference>
<protein>
    <recommendedName>
        <fullName evidence="18">E-selectin</fullName>
    </recommendedName>
    <alternativeName>
        <fullName evidence="19">CD62 antigen-like family member E</fullName>
    </alternativeName>
    <alternativeName>
        <fullName evidence="20">Endothelial leukocyte adhesion molecule 1</fullName>
    </alternativeName>
    <alternativeName>
        <fullName evidence="21">Leukocyte-endothelial cell adhesion molecule 2</fullName>
    </alternativeName>
</protein>
<evidence type="ECO:0000256" key="25">
    <source>
        <dbReference type="SAM" id="Phobius"/>
    </source>
</evidence>
<dbReference type="Proteomes" id="UP000261420">
    <property type="component" value="Unplaced"/>
</dbReference>
<evidence type="ECO:0000256" key="21">
    <source>
        <dbReference type="ARBA" id="ARBA00043124"/>
    </source>
</evidence>
<feature type="disulfide bond" evidence="24">
    <location>
        <begin position="248"/>
        <end position="275"/>
    </location>
</feature>
<organism evidence="30 31">
    <name type="scientific">Seriola dumerili</name>
    <name type="common">Greater amberjack</name>
    <name type="synonym">Caranx dumerili</name>
    <dbReference type="NCBI Taxonomy" id="41447"/>
    <lineage>
        <taxon>Eukaryota</taxon>
        <taxon>Metazoa</taxon>
        <taxon>Chordata</taxon>
        <taxon>Craniata</taxon>
        <taxon>Vertebrata</taxon>
        <taxon>Euteleostomi</taxon>
        <taxon>Actinopterygii</taxon>
        <taxon>Neopterygii</taxon>
        <taxon>Teleostei</taxon>
        <taxon>Neoteleostei</taxon>
        <taxon>Acanthomorphata</taxon>
        <taxon>Carangaria</taxon>
        <taxon>Carangiformes</taxon>
        <taxon>Carangidae</taxon>
        <taxon>Seriola</taxon>
    </lineage>
</organism>
<evidence type="ECO:0000259" key="27">
    <source>
        <dbReference type="PROSITE" id="PS50026"/>
    </source>
</evidence>
<dbReference type="FunFam" id="2.10.70.10:FF:000001">
    <property type="entry name" value="Selectin P"/>
    <property type="match status" value="3"/>
</dbReference>
<comment type="subcellular location">
    <subcellularLocation>
        <location evidence="1">Cell membrane</location>
        <topology evidence="1">Single-pass type I membrane protein</topology>
    </subcellularLocation>
</comment>
<dbReference type="GO" id="GO:0005886">
    <property type="term" value="C:plasma membrane"/>
    <property type="evidence" value="ECO:0007669"/>
    <property type="project" value="UniProtKB-SubCell"/>
</dbReference>
<dbReference type="GeneTree" id="ENSGT00940000160168"/>
<feature type="domain" description="Sushi" evidence="29">
    <location>
        <begin position="214"/>
        <end position="277"/>
    </location>
</feature>
<dbReference type="InterPro" id="IPR016186">
    <property type="entry name" value="C-type_lectin-like/link_sf"/>
</dbReference>
<dbReference type="GO" id="GO:0030246">
    <property type="term" value="F:carbohydrate binding"/>
    <property type="evidence" value="ECO:0007669"/>
    <property type="project" value="UniProtKB-KW"/>
</dbReference>
<dbReference type="InterPro" id="IPR001304">
    <property type="entry name" value="C-type_lectin-like"/>
</dbReference>
<keyword evidence="16" id="KW-0325">Glycoprotein</keyword>
<dbReference type="InterPro" id="IPR033991">
    <property type="entry name" value="Selectin_CTLD"/>
</dbReference>
<dbReference type="InterPro" id="IPR002396">
    <property type="entry name" value="Selectin_superfamily"/>
</dbReference>
<comment type="caution">
    <text evidence="23">Lacks conserved residue(s) required for the propagation of feature annotation.</text>
</comment>
<dbReference type="SUPFAM" id="SSF57535">
    <property type="entry name" value="Complement control module/SCR domain"/>
    <property type="match status" value="6"/>
</dbReference>
<feature type="chain" id="PRO_5017363879" description="E-selectin" evidence="26">
    <location>
        <begin position="22"/>
        <end position="656"/>
    </location>
</feature>
<dbReference type="SMART" id="SM00032">
    <property type="entry name" value="CCP"/>
    <property type="match status" value="6"/>
</dbReference>
<evidence type="ECO:0000256" key="1">
    <source>
        <dbReference type="ARBA" id="ARBA00004251"/>
    </source>
</evidence>
<feature type="transmembrane region" description="Helical" evidence="25">
    <location>
        <begin position="599"/>
        <end position="623"/>
    </location>
</feature>
<evidence type="ECO:0000256" key="8">
    <source>
        <dbReference type="ARBA" id="ARBA00022729"/>
    </source>
</evidence>
<evidence type="ECO:0000256" key="3">
    <source>
        <dbReference type="ARBA" id="ARBA00022475"/>
    </source>
</evidence>
<evidence type="ECO:0000256" key="24">
    <source>
        <dbReference type="PROSITE-ProRule" id="PRU00302"/>
    </source>
</evidence>
<dbReference type="InterPro" id="IPR035976">
    <property type="entry name" value="Sushi/SCR/CCP_sf"/>
</dbReference>
<comment type="similarity">
    <text evidence="2">Belongs to the selectin/LECAM family.</text>
</comment>
<feature type="domain" description="Sushi" evidence="29">
    <location>
        <begin position="466"/>
        <end position="534"/>
    </location>
</feature>
<evidence type="ECO:0000256" key="14">
    <source>
        <dbReference type="ARBA" id="ARBA00023136"/>
    </source>
</evidence>
<dbReference type="PROSITE" id="PS50026">
    <property type="entry name" value="EGF_3"/>
    <property type="match status" value="1"/>
</dbReference>
<evidence type="ECO:0000256" key="10">
    <source>
        <dbReference type="ARBA" id="ARBA00022737"/>
    </source>
</evidence>
<dbReference type="SMART" id="SM00034">
    <property type="entry name" value="CLECT"/>
    <property type="match status" value="1"/>
</dbReference>
<feature type="domain" description="C-type lectin" evidence="28">
    <location>
        <begin position="50"/>
        <end position="176"/>
    </location>
</feature>
<dbReference type="Gene3D" id="2.10.70.10">
    <property type="entry name" value="Complement Module, domain 1"/>
    <property type="match status" value="6"/>
</dbReference>
<accession>A0A3B4U1A5</accession>
<evidence type="ECO:0000313" key="31">
    <source>
        <dbReference type="Proteomes" id="UP000261420"/>
    </source>
</evidence>
<evidence type="ECO:0000256" key="6">
    <source>
        <dbReference type="ARBA" id="ARBA00022692"/>
    </source>
</evidence>
<dbReference type="FunFam" id="3.10.100.10:FF:000007">
    <property type="entry name" value="L-selectin"/>
    <property type="match status" value="1"/>
</dbReference>
<dbReference type="PANTHER" id="PTHR19325:SF493">
    <property type="entry name" value="E-SELECTIN"/>
    <property type="match status" value="1"/>
</dbReference>
<evidence type="ECO:0000259" key="29">
    <source>
        <dbReference type="PROSITE" id="PS50923"/>
    </source>
</evidence>
<evidence type="ECO:0000256" key="7">
    <source>
        <dbReference type="ARBA" id="ARBA00022723"/>
    </source>
</evidence>
<dbReference type="STRING" id="41447.ENSSDUP00000011725"/>
<dbReference type="PANTHER" id="PTHR19325">
    <property type="entry name" value="COMPLEMENT COMPONENT-RELATED SUSHI DOMAIN-CONTAINING"/>
    <property type="match status" value="1"/>
</dbReference>
<dbReference type="PROSITE" id="PS00022">
    <property type="entry name" value="EGF_1"/>
    <property type="match status" value="1"/>
</dbReference>
<evidence type="ECO:0000256" key="4">
    <source>
        <dbReference type="ARBA" id="ARBA00022536"/>
    </source>
</evidence>
<keyword evidence="12" id="KW-0130">Cell adhesion</keyword>
<comment type="subunit">
    <text evidence="17">Interacts with SELPLG/PSGL1 and PODXL2 through the sialyl Lewis X epitope. SELPLG sulfation appears not to be required for this interaction.</text>
</comment>
<dbReference type="CDD" id="cd03592">
    <property type="entry name" value="CLECT_selectins_like"/>
    <property type="match status" value="1"/>
</dbReference>
<reference evidence="30" key="2">
    <citation type="submission" date="2025-09" db="UniProtKB">
        <authorList>
            <consortium name="Ensembl"/>
        </authorList>
    </citation>
    <scope>IDENTIFICATION</scope>
</reference>
<keyword evidence="11" id="KW-0106">Calcium</keyword>
<feature type="signal peptide" evidence="26">
    <location>
        <begin position="1"/>
        <end position="21"/>
    </location>
</feature>
<feature type="domain" description="EGF-like" evidence="27">
    <location>
        <begin position="176"/>
        <end position="211"/>
    </location>
</feature>
<dbReference type="PROSITE" id="PS50923">
    <property type="entry name" value="SUSHI"/>
    <property type="match status" value="6"/>
</dbReference>
<dbReference type="InterPro" id="IPR000436">
    <property type="entry name" value="Sushi_SCR_CCP_dom"/>
</dbReference>
<evidence type="ECO:0000259" key="28">
    <source>
        <dbReference type="PROSITE" id="PS50041"/>
    </source>
</evidence>
<keyword evidence="10" id="KW-0677">Repeat</keyword>
<keyword evidence="6 25" id="KW-0812">Transmembrane</keyword>
<evidence type="ECO:0000256" key="12">
    <source>
        <dbReference type="ARBA" id="ARBA00022889"/>
    </source>
</evidence>
<feature type="disulfide bond" evidence="24">
    <location>
        <begin position="374"/>
        <end position="401"/>
    </location>
</feature>
<dbReference type="InterPro" id="IPR016187">
    <property type="entry name" value="CTDL_fold"/>
</dbReference>
<dbReference type="InterPro" id="IPR050350">
    <property type="entry name" value="Compl-Cell_Adhes-Reg"/>
</dbReference>
<evidence type="ECO:0000256" key="18">
    <source>
        <dbReference type="ARBA" id="ARBA00040812"/>
    </source>
</evidence>
<feature type="domain" description="Sushi" evidence="29">
    <location>
        <begin position="278"/>
        <end position="341"/>
    </location>
</feature>
<keyword evidence="31" id="KW-1185">Reference proteome</keyword>
<dbReference type="Gene3D" id="3.10.100.10">
    <property type="entry name" value="Mannose-Binding Protein A, subunit A"/>
    <property type="match status" value="1"/>
</dbReference>
<dbReference type="SUPFAM" id="SSF57196">
    <property type="entry name" value="EGF/Laminin"/>
    <property type="match status" value="1"/>
</dbReference>
<name>A0A3B4U1A5_SERDU</name>
<keyword evidence="7" id="KW-0479">Metal-binding</keyword>
<keyword evidence="3" id="KW-1003">Cell membrane</keyword>
<feature type="disulfide bond" evidence="24">
    <location>
        <begin position="565"/>
        <end position="592"/>
    </location>
</feature>
<evidence type="ECO:0000256" key="13">
    <source>
        <dbReference type="ARBA" id="ARBA00022989"/>
    </source>
</evidence>
<dbReference type="InterPro" id="IPR018378">
    <property type="entry name" value="C-type_lectin_CS"/>
</dbReference>
<sequence length="656" mass="72322">MMNLCINFFFLLNFLQEICFGLLQTRGSKISSSWISLTLLCSMMCMWTCVESWSYYYSNTTMNWKQARAWCREHYTDMVAIQNQEEIGHLNSWLPRQPTYYWIGIRKVDNVWTWVGTNKALTAEATNWAKGEPNNGKNGDKMGVNEDCVEMYIKREKQPGKWNDERCEKNKTALCYTAACKNDSCVYGECVETINSHECACFEGFYGERCEQVIKCDKEEVTVPYKGSVTCTHQYGKFSYNSSCEYSCEKGYELSVPTPLTCTASKMWSAQPPTCELVQCPELSRPARGSMNCSNPLGSSSYQSTCVFTCDEGFVQTGSTSNTLQCEASGSWNASQPSCVAVQCTAIEELENGSVNCGDADVRFIYGNTCSFSCAPGYHLVGESMLMCTSAAEWSERMPRCEAITCQNPEGDIHLNSMCNASSTELKPGSTCSFSCKAGFELQGVQTIQCSEDGQWSKAIPTCKAIECPAPEIPTNGHISCSATLSSPVSTETPHPLGIFCTFSCDEGHELEGALSMECGHSGQWNSTPPTCKVVSCPLLEAPENGQINCSDKDQEYNSQCSFTCSQDYSLDGHELLTCDRHGNWTGQRPTCQASPSQVTAIVSGVATGGALLSGLSVAMWVLKRLKKKATKFELNSNSDIEAPPQFYKNSTDSLI</sequence>
<proteinExistence type="inferred from homology"/>
<feature type="disulfide bond" evidence="23">
    <location>
        <begin position="180"/>
        <end position="190"/>
    </location>
</feature>
<dbReference type="PROSITE" id="PS01186">
    <property type="entry name" value="EGF_2"/>
    <property type="match status" value="1"/>
</dbReference>
<feature type="domain" description="Sushi" evidence="29">
    <location>
        <begin position="404"/>
        <end position="465"/>
    </location>
</feature>
<evidence type="ECO:0000256" key="11">
    <source>
        <dbReference type="ARBA" id="ARBA00022837"/>
    </source>
</evidence>
<keyword evidence="8 26" id="KW-0732">Signal</keyword>
<dbReference type="CDD" id="cd00033">
    <property type="entry name" value="CCP"/>
    <property type="match status" value="6"/>
</dbReference>
<reference evidence="30" key="1">
    <citation type="submission" date="2025-08" db="UniProtKB">
        <authorList>
            <consortium name="Ensembl"/>
        </authorList>
    </citation>
    <scope>IDENTIFICATION</scope>
</reference>
<dbReference type="PROSITE" id="PS50041">
    <property type="entry name" value="C_TYPE_LECTIN_2"/>
    <property type="match status" value="1"/>
</dbReference>
<dbReference type="SUPFAM" id="SSF56436">
    <property type="entry name" value="C-type lectin-like"/>
    <property type="match status" value="1"/>
</dbReference>
<feature type="domain" description="Sushi" evidence="29">
    <location>
        <begin position="535"/>
        <end position="594"/>
    </location>
</feature>
<comment type="function">
    <text evidence="22">Cell-surface glycoprotein having a role in immunoadhesion. Mediates in the adhesion of blood neutrophils in cytokine-activated endothelium through interaction with SELPLG/PSGL1. May have a role in capillary morphogenesis.</text>
</comment>
<evidence type="ECO:0000256" key="16">
    <source>
        <dbReference type="ARBA" id="ARBA00023180"/>
    </source>
</evidence>
<keyword evidence="15 23" id="KW-1015">Disulfide bond</keyword>
<evidence type="ECO:0000256" key="5">
    <source>
        <dbReference type="ARBA" id="ARBA00022659"/>
    </source>
</evidence>
<feature type="domain" description="Sushi" evidence="29">
    <location>
        <begin position="342"/>
        <end position="403"/>
    </location>
</feature>
<keyword evidence="14 25" id="KW-0472">Membrane</keyword>
<dbReference type="AlphaFoldDB" id="A0A3B4U1A5"/>
<evidence type="ECO:0000313" key="30">
    <source>
        <dbReference type="Ensembl" id="ENSSDUP00000011725.1"/>
    </source>
</evidence>
<feature type="disulfide bond" evidence="24">
    <location>
        <begin position="436"/>
        <end position="463"/>
    </location>
</feature>
<dbReference type="Ensembl" id="ENSSDUT00000011941.1">
    <property type="protein sequence ID" value="ENSSDUP00000011725.1"/>
    <property type="gene ID" value="ENSSDUG00000008541.1"/>
</dbReference>
<evidence type="ECO:0000256" key="17">
    <source>
        <dbReference type="ARBA" id="ARBA00038738"/>
    </source>
</evidence>
<dbReference type="Pfam" id="PF00059">
    <property type="entry name" value="Lectin_C"/>
    <property type="match status" value="1"/>
</dbReference>
<feature type="disulfide bond" evidence="24">
    <location>
        <begin position="505"/>
        <end position="532"/>
    </location>
</feature>
<dbReference type="PRINTS" id="PR00343">
    <property type="entry name" value="SELECTIN"/>
</dbReference>
<evidence type="ECO:0000256" key="23">
    <source>
        <dbReference type="PROSITE-ProRule" id="PRU00076"/>
    </source>
</evidence>
<evidence type="ECO:0000256" key="2">
    <source>
        <dbReference type="ARBA" id="ARBA00007360"/>
    </source>
</evidence>
<dbReference type="GO" id="GO:0007155">
    <property type="term" value="P:cell adhesion"/>
    <property type="evidence" value="ECO:0007669"/>
    <property type="project" value="UniProtKB-KW"/>
</dbReference>
<keyword evidence="13 25" id="KW-1133">Transmembrane helix</keyword>
<dbReference type="GO" id="GO:0046872">
    <property type="term" value="F:metal ion binding"/>
    <property type="evidence" value="ECO:0007669"/>
    <property type="project" value="UniProtKB-KW"/>
</dbReference>
<feature type="disulfide bond" evidence="23">
    <location>
        <begin position="201"/>
        <end position="210"/>
    </location>
</feature>
<evidence type="ECO:0000256" key="20">
    <source>
        <dbReference type="ARBA" id="ARBA00042113"/>
    </source>
</evidence>